<reference evidence="1 2" key="1">
    <citation type="submission" date="2016-06" db="EMBL/GenBank/DDBJ databases">
        <title>Draft genome of Moraxella atlantae CCUG 59586.</title>
        <authorList>
            <person name="Salva-Serra F."/>
            <person name="Engstrom-Jakobsson H."/>
            <person name="Thorell K."/>
            <person name="Gonzales-Siles L."/>
            <person name="Karlsson R."/>
            <person name="Boulund F."/>
            <person name="Engstrand L."/>
            <person name="Kristiansson E."/>
            <person name="Moore E."/>
        </authorList>
    </citation>
    <scope>NUCLEOTIDE SEQUENCE [LARGE SCALE GENOMIC DNA]</scope>
    <source>
        <strain evidence="1 2">CCUG 59586</strain>
    </source>
</reference>
<dbReference type="PROSITE" id="PS51257">
    <property type="entry name" value="PROKAR_LIPOPROTEIN"/>
    <property type="match status" value="1"/>
</dbReference>
<organism evidence="1 2">
    <name type="scientific">Faucicola atlantae</name>
    <dbReference type="NCBI Taxonomy" id="34059"/>
    <lineage>
        <taxon>Bacteria</taxon>
        <taxon>Pseudomonadati</taxon>
        <taxon>Pseudomonadota</taxon>
        <taxon>Gammaproteobacteria</taxon>
        <taxon>Moraxellales</taxon>
        <taxon>Moraxellaceae</taxon>
        <taxon>Faucicola</taxon>
    </lineage>
</organism>
<name>A0A1B8QA32_9GAMM</name>
<protein>
    <recommendedName>
        <fullName evidence="3">Lipoprotein</fullName>
    </recommendedName>
</protein>
<proteinExistence type="predicted"/>
<evidence type="ECO:0000313" key="1">
    <source>
        <dbReference type="EMBL" id="OBX75970.1"/>
    </source>
</evidence>
<comment type="caution">
    <text evidence="1">The sequence shown here is derived from an EMBL/GenBank/DDBJ whole genome shotgun (WGS) entry which is preliminary data.</text>
</comment>
<dbReference type="AlphaFoldDB" id="A0A1B8QA32"/>
<accession>A0A1B8QA32</accession>
<evidence type="ECO:0000313" key="2">
    <source>
        <dbReference type="Proteomes" id="UP000092616"/>
    </source>
</evidence>
<gene>
    <name evidence="1" type="ORF">A9306_01775</name>
</gene>
<dbReference type="EMBL" id="LZNA01000067">
    <property type="protein sequence ID" value="OBX75970.1"/>
    <property type="molecule type" value="Genomic_DNA"/>
</dbReference>
<sequence>MKRCLCLLMTVSLLSGCGNKAEKDFMRGCMQGSGGSKKECSCIYNKMEKTYGTEKLEAINTMGSLPPSYAENLLVFAEQCTR</sequence>
<dbReference type="Proteomes" id="UP000092616">
    <property type="component" value="Unassembled WGS sequence"/>
</dbReference>
<evidence type="ECO:0008006" key="3">
    <source>
        <dbReference type="Google" id="ProtNLM"/>
    </source>
</evidence>
<dbReference type="RefSeq" id="WP_067338494.1">
    <property type="nucleotide sequence ID" value="NZ_LZNA01000067.1"/>
</dbReference>
<keyword evidence="2" id="KW-1185">Reference proteome</keyword>